<feature type="transmembrane region" description="Helical" evidence="9">
    <location>
        <begin position="90"/>
        <end position="109"/>
    </location>
</feature>
<dbReference type="SUPFAM" id="SSF103473">
    <property type="entry name" value="MFS general substrate transporter"/>
    <property type="match status" value="1"/>
</dbReference>
<feature type="transmembrane region" description="Helical" evidence="9">
    <location>
        <begin position="121"/>
        <end position="140"/>
    </location>
</feature>
<comment type="similarity">
    <text evidence="2">Belongs to the major facilitator superfamily. EmrB family.</text>
</comment>
<name>A0A6J4J439_9CHLR</name>
<feature type="transmembrane region" description="Helical" evidence="9">
    <location>
        <begin position="309"/>
        <end position="334"/>
    </location>
</feature>
<feature type="region of interest" description="Disordered" evidence="8">
    <location>
        <begin position="534"/>
        <end position="557"/>
    </location>
</feature>
<feature type="transmembrane region" description="Helical" evidence="9">
    <location>
        <begin position="406"/>
        <end position="425"/>
    </location>
</feature>
<evidence type="ECO:0000256" key="3">
    <source>
        <dbReference type="ARBA" id="ARBA00022448"/>
    </source>
</evidence>
<evidence type="ECO:0000256" key="6">
    <source>
        <dbReference type="ARBA" id="ARBA00022989"/>
    </source>
</evidence>
<dbReference type="GO" id="GO:0005886">
    <property type="term" value="C:plasma membrane"/>
    <property type="evidence" value="ECO:0007669"/>
    <property type="project" value="UniProtKB-SubCell"/>
</dbReference>
<dbReference type="PANTHER" id="PTHR42718:SF9">
    <property type="entry name" value="MAJOR FACILITATOR SUPERFAMILY MULTIDRUG TRANSPORTER MFSC"/>
    <property type="match status" value="1"/>
</dbReference>
<dbReference type="Gene3D" id="1.20.1250.20">
    <property type="entry name" value="MFS general substrate transporter like domains"/>
    <property type="match status" value="1"/>
</dbReference>
<feature type="transmembrane region" description="Helical" evidence="9">
    <location>
        <begin position="180"/>
        <end position="201"/>
    </location>
</feature>
<sequence length="557" mass="57640">MTATITREAPPQGGHNGSPPNQGGHGAGNGPVRPAQPAQPGPSGEQFSMRSIIAPLFAIVIGTFMAILDTTVVNVALPTLGRVFNADLRVLQWVITGYMLAQAAVIPLAGWFSDRFGAKRIYLTAVVLFTLGSVLCAMAPSAELLVVFRVLQGLGGGMLMPVGMSFLYRLAPPEKRGAVMGAFGVPMLLGPATGPVLSGWLLEYSDWRFIFLINLPVGIAALLVGLRSLPVMPAMRAAGKLDSLGVVLGPLAFASLSYGIGESTSAGWTGVTTLTGIGVGVVALVAFIARELTVEHPLLELRVFRNRDFTLAIVTQWLLMAAIFGTFFLIPVFLQQVRGYGSFETGLATLPQALVAALFMPFGGRLFDSIGARPLVVPGLLLAGVALWLLSQITTATTIADLRLPLALMGAGMGLMMMPLGTHVLNSAPRHLISRVTSLSGALQQVVASLAIATYATYLQTRIAAGTAALGGAGAAVGQAGAIGAEGASVAGGQVPPQLAPIFAAAFGDTYRVAMWVVAVAVVFALTLRRRPATHQPAAGPGTSPEPAEVGVHAMAG</sequence>
<feature type="transmembrane region" description="Helical" evidence="9">
    <location>
        <begin position="266"/>
        <end position="289"/>
    </location>
</feature>
<gene>
    <name evidence="11" type="ORF">AVDCRST_MAG77-3147</name>
</gene>
<organism evidence="11">
    <name type="scientific">uncultured Chloroflexota bacterium</name>
    <dbReference type="NCBI Taxonomy" id="166587"/>
    <lineage>
        <taxon>Bacteria</taxon>
        <taxon>Bacillati</taxon>
        <taxon>Chloroflexota</taxon>
        <taxon>environmental samples</taxon>
    </lineage>
</organism>
<dbReference type="GO" id="GO:0022857">
    <property type="term" value="F:transmembrane transporter activity"/>
    <property type="evidence" value="ECO:0007669"/>
    <property type="project" value="InterPro"/>
</dbReference>
<evidence type="ECO:0000256" key="5">
    <source>
        <dbReference type="ARBA" id="ARBA00022692"/>
    </source>
</evidence>
<keyword evidence="5 9" id="KW-0812">Transmembrane</keyword>
<evidence type="ECO:0000256" key="4">
    <source>
        <dbReference type="ARBA" id="ARBA00022475"/>
    </source>
</evidence>
<accession>A0A6J4J439</accession>
<dbReference type="InterPro" id="IPR036259">
    <property type="entry name" value="MFS_trans_sf"/>
</dbReference>
<dbReference type="InterPro" id="IPR020846">
    <property type="entry name" value="MFS_dom"/>
</dbReference>
<feature type="transmembrane region" description="Helical" evidence="9">
    <location>
        <begin position="375"/>
        <end position="394"/>
    </location>
</feature>
<protein>
    <submittedName>
        <fullName evidence="11">Uncharacterized MFS-type transporter</fullName>
    </submittedName>
</protein>
<evidence type="ECO:0000256" key="8">
    <source>
        <dbReference type="SAM" id="MobiDB-lite"/>
    </source>
</evidence>
<dbReference type="Pfam" id="PF07690">
    <property type="entry name" value="MFS_1"/>
    <property type="match status" value="1"/>
</dbReference>
<keyword evidence="4" id="KW-1003">Cell membrane</keyword>
<dbReference type="NCBIfam" id="TIGR00711">
    <property type="entry name" value="efflux_EmrB"/>
    <property type="match status" value="1"/>
</dbReference>
<evidence type="ECO:0000259" key="10">
    <source>
        <dbReference type="PROSITE" id="PS50850"/>
    </source>
</evidence>
<dbReference type="PROSITE" id="PS50850">
    <property type="entry name" value="MFS"/>
    <property type="match status" value="1"/>
</dbReference>
<dbReference type="PRINTS" id="PR01036">
    <property type="entry name" value="TCRTETB"/>
</dbReference>
<dbReference type="CDD" id="cd17503">
    <property type="entry name" value="MFS_LmrB_MDR_like"/>
    <property type="match status" value="1"/>
</dbReference>
<reference evidence="11" key="1">
    <citation type="submission" date="2020-02" db="EMBL/GenBank/DDBJ databases">
        <authorList>
            <person name="Meier V. D."/>
        </authorList>
    </citation>
    <scope>NUCLEOTIDE SEQUENCE</scope>
    <source>
        <strain evidence="11">AVDCRST_MAG77</strain>
    </source>
</reference>
<dbReference type="InterPro" id="IPR004638">
    <property type="entry name" value="EmrB-like"/>
</dbReference>
<feature type="transmembrane region" description="Helical" evidence="9">
    <location>
        <begin position="146"/>
        <end position="168"/>
    </location>
</feature>
<evidence type="ECO:0000256" key="2">
    <source>
        <dbReference type="ARBA" id="ARBA00008537"/>
    </source>
</evidence>
<evidence type="ECO:0000256" key="1">
    <source>
        <dbReference type="ARBA" id="ARBA00004651"/>
    </source>
</evidence>
<dbReference type="InterPro" id="IPR011701">
    <property type="entry name" value="MFS"/>
</dbReference>
<comment type="subcellular location">
    <subcellularLocation>
        <location evidence="1">Cell membrane</location>
        <topology evidence="1">Multi-pass membrane protein</topology>
    </subcellularLocation>
</comment>
<keyword evidence="6 9" id="KW-1133">Transmembrane helix</keyword>
<feature type="region of interest" description="Disordered" evidence="8">
    <location>
        <begin position="1"/>
        <end position="45"/>
    </location>
</feature>
<dbReference type="EMBL" id="CADCTC010000172">
    <property type="protein sequence ID" value="CAA9269891.1"/>
    <property type="molecule type" value="Genomic_DNA"/>
</dbReference>
<keyword evidence="7 9" id="KW-0472">Membrane</keyword>
<evidence type="ECO:0000256" key="7">
    <source>
        <dbReference type="ARBA" id="ARBA00023136"/>
    </source>
</evidence>
<keyword evidence="3" id="KW-0813">Transport</keyword>
<evidence type="ECO:0000256" key="9">
    <source>
        <dbReference type="SAM" id="Phobius"/>
    </source>
</evidence>
<evidence type="ECO:0000313" key="11">
    <source>
        <dbReference type="EMBL" id="CAA9269891.1"/>
    </source>
</evidence>
<feature type="domain" description="Major facilitator superfamily (MFS) profile" evidence="10">
    <location>
        <begin position="55"/>
        <end position="533"/>
    </location>
</feature>
<dbReference type="PANTHER" id="PTHR42718">
    <property type="entry name" value="MAJOR FACILITATOR SUPERFAMILY MULTIDRUG TRANSPORTER MFSC"/>
    <property type="match status" value="1"/>
</dbReference>
<dbReference type="AlphaFoldDB" id="A0A6J4J439"/>
<feature type="transmembrane region" description="Helical" evidence="9">
    <location>
        <begin position="56"/>
        <end position="78"/>
    </location>
</feature>
<proteinExistence type="inferred from homology"/>
<feature type="transmembrane region" description="Helical" evidence="9">
    <location>
        <begin position="511"/>
        <end position="528"/>
    </location>
</feature>
<feature type="transmembrane region" description="Helical" evidence="9">
    <location>
        <begin position="437"/>
        <end position="458"/>
    </location>
</feature>
<feature type="transmembrane region" description="Helical" evidence="9">
    <location>
        <begin position="241"/>
        <end position="260"/>
    </location>
</feature>
<dbReference type="Gene3D" id="1.20.1720.10">
    <property type="entry name" value="Multidrug resistance protein D"/>
    <property type="match status" value="1"/>
</dbReference>
<feature type="transmembrane region" description="Helical" evidence="9">
    <location>
        <begin position="207"/>
        <end position="229"/>
    </location>
</feature>